<dbReference type="EMBL" id="KP202158">
    <property type="protein sequence ID" value="AJD82016.1"/>
    <property type="molecule type" value="Genomic_DNA"/>
</dbReference>
<dbReference type="RefSeq" id="YP_009200467.1">
    <property type="nucleotide sequence ID" value="NC_028820.1"/>
</dbReference>
<evidence type="ECO:0000313" key="1">
    <source>
        <dbReference type="EMBL" id="AJD82016.1"/>
    </source>
</evidence>
<protein>
    <submittedName>
        <fullName evidence="1">Uncharacterized protein</fullName>
    </submittedName>
</protein>
<dbReference type="KEGG" id="vg:26627530"/>
<sequence>MLYEFKDTRGFMSCNNTDSVLDLNKKIVELLKGKQFELSFEGGENGFVDRIRIADQDKWDQVREVLGRQWRDTMWFTKEEVKKYLNTVDEDVETFGLALEPEVSEQKYAVFTSEASGQFLMRRKDANLKEAEEFAAEWVRDTSRLALVVIGVSRFEEKTKVIVDKNEF</sequence>
<gene>
    <name evidence="1" type="ORF">YenMTG1_206</name>
</gene>
<dbReference type="Proteomes" id="UP000031805">
    <property type="component" value="Segment"/>
</dbReference>
<accession>A0A0B5A4N0</accession>
<name>A0A0B5A4N0_9CAUD</name>
<reference evidence="1 2" key="1">
    <citation type="submission" date="2014-11" db="EMBL/GenBank/DDBJ databases">
        <title>Complete genome sequence of vB_YenM_TG1, a broad host range bacteriophage which infects Yersinia enterocolitica.</title>
        <authorList>
            <person name="Leon-Velarde C.G."/>
            <person name="Kropinski A.M."/>
            <person name="Chen S."/>
            <person name="Griffiths M.W."/>
            <person name="Odumeru J.A."/>
        </authorList>
    </citation>
    <scope>NUCLEOTIDE SEQUENCE [LARGE SCALE GENOMIC DNA]</scope>
</reference>
<organism evidence="1 2">
    <name type="scientific">Yersinia phage vB_YenM_TG1</name>
    <dbReference type="NCBI Taxonomy" id="1589265"/>
    <lineage>
        <taxon>Viruses</taxon>
        <taxon>Duplodnaviria</taxon>
        <taxon>Heunggongvirae</taxon>
        <taxon>Uroviricota</taxon>
        <taxon>Caudoviricetes</taxon>
        <taxon>Pantevenvirales</taxon>
        <taxon>Straboviridae</taxon>
        <taxon>Tevenvirinae</taxon>
        <taxon>Tegunavirus</taxon>
        <taxon>Tegunavirus yenmtg1</taxon>
    </lineage>
</organism>
<keyword evidence="2" id="KW-1185">Reference proteome</keyword>
<evidence type="ECO:0000313" key="2">
    <source>
        <dbReference type="Proteomes" id="UP000031805"/>
    </source>
</evidence>
<proteinExistence type="predicted"/>
<dbReference type="GeneID" id="26627530"/>